<gene>
    <name evidence="2" type="ORF">QC762_0065960</name>
</gene>
<accession>A0ABR0GFV0</accession>
<evidence type="ECO:0000256" key="1">
    <source>
        <dbReference type="SAM" id="MobiDB-lite"/>
    </source>
</evidence>
<proteinExistence type="predicted"/>
<name>A0ABR0GFV0_9PEZI</name>
<dbReference type="Proteomes" id="UP001323405">
    <property type="component" value="Unassembled WGS sequence"/>
</dbReference>
<feature type="compositionally biased region" description="Basic and acidic residues" evidence="1">
    <location>
        <begin position="42"/>
        <end position="55"/>
    </location>
</feature>
<dbReference type="RefSeq" id="XP_062743449.1">
    <property type="nucleotide sequence ID" value="XM_062883677.1"/>
</dbReference>
<sequence length="103" mass="11388">MAKSAQAEGGVKTPKVYWTLYKYQRVKHGVGHVGKTRPKPAVNKEGDDAEAGEKKGAVQGLVKEVVDEVEIAQREMLEELKSWDEHARLSNLWGKMVVTAGVE</sequence>
<comment type="caution">
    <text evidence="2">The sequence shown here is derived from an EMBL/GenBank/DDBJ whole genome shotgun (WGS) entry which is preliminary data.</text>
</comment>
<dbReference type="GeneID" id="87903340"/>
<reference evidence="2 3" key="1">
    <citation type="journal article" date="2023" name="bioRxiv">
        <title>High-quality genome assemblies of four members of thePodospora anserinaspecies complex.</title>
        <authorList>
            <person name="Ament-Velasquez S.L."/>
            <person name="Vogan A.A."/>
            <person name="Wallerman O."/>
            <person name="Hartmann F."/>
            <person name="Gautier V."/>
            <person name="Silar P."/>
            <person name="Giraud T."/>
            <person name="Johannesson H."/>
        </authorList>
    </citation>
    <scope>NUCLEOTIDE SEQUENCE [LARGE SCALE GENOMIC DNA]</scope>
    <source>
        <strain evidence="2 3">CBS 415.72m</strain>
    </source>
</reference>
<feature type="region of interest" description="Disordered" evidence="1">
    <location>
        <begin position="31"/>
        <end position="55"/>
    </location>
</feature>
<keyword evidence="3" id="KW-1185">Reference proteome</keyword>
<organism evidence="2 3">
    <name type="scientific">Podospora pseudocomata</name>
    <dbReference type="NCBI Taxonomy" id="2093779"/>
    <lineage>
        <taxon>Eukaryota</taxon>
        <taxon>Fungi</taxon>
        <taxon>Dikarya</taxon>
        <taxon>Ascomycota</taxon>
        <taxon>Pezizomycotina</taxon>
        <taxon>Sordariomycetes</taxon>
        <taxon>Sordariomycetidae</taxon>
        <taxon>Sordariales</taxon>
        <taxon>Podosporaceae</taxon>
        <taxon>Podospora</taxon>
    </lineage>
</organism>
<dbReference type="EMBL" id="JAFFHA010000006">
    <property type="protein sequence ID" value="KAK4654474.1"/>
    <property type="molecule type" value="Genomic_DNA"/>
</dbReference>
<protein>
    <submittedName>
        <fullName evidence="2">Uncharacterized protein</fullName>
    </submittedName>
</protein>
<evidence type="ECO:0000313" key="2">
    <source>
        <dbReference type="EMBL" id="KAK4654474.1"/>
    </source>
</evidence>
<evidence type="ECO:0000313" key="3">
    <source>
        <dbReference type="Proteomes" id="UP001323405"/>
    </source>
</evidence>